<evidence type="ECO:0000256" key="1">
    <source>
        <dbReference type="SAM" id="MobiDB-lite"/>
    </source>
</evidence>
<proteinExistence type="predicted"/>
<evidence type="ECO:0000313" key="2">
    <source>
        <dbReference type="EMBL" id="MBX15232.1"/>
    </source>
</evidence>
<keyword evidence="2" id="KW-0808">Transferase</keyword>
<organism evidence="2">
    <name type="scientific">Rhizophora mucronata</name>
    <name type="common">Asiatic mangrove</name>
    <dbReference type="NCBI Taxonomy" id="61149"/>
    <lineage>
        <taxon>Eukaryota</taxon>
        <taxon>Viridiplantae</taxon>
        <taxon>Streptophyta</taxon>
        <taxon>Embryophyta</taxon>
        <taxon>Tracheophyta</taxon>
        <taxon>Spermatophyta</taxon>
        <taxon>Magnoliopsida</taxon>
        <taxon>eudicotyledons</taxon>
        <taxon>Gunneridae</taxon>
        <taxon>Pentapetalae</taxon>
        <taxon>rosids</taxon>
        <taxon>fabids</taxon>
        <taxon>Malpighiales</taxon>
        <taxon>Rhizophoraceae</taxon>
        <taxon>Rhizophora</taxon>
    </lineage>
</organism>
<name>A0A2P2LB93_RHIMU</name>
<sequence length="78" mass="8918">MIDNQNQRGYNDSGNDTANIAPSSSQSLVVLASPVGTIITNATLSRWELELQVYNYVWLGLRDHMCRNHFQTKLFNCW</sequence>
<dbReference type="AlphaFoldDB" id="A0A2P2LB93"/>
<protein>
    <submittedName>
        <fullName evidence="2">Protein-ribulosamine 3-kinaseic isoform X2</fullName>
    </submittedName>
</protein>
<feature type="region of interest" description="Disordered" evidence="1">
    <location>
        <begin position="1"/>
        <end position="21"/>
    </location>
</feature>
<keyword evidence="2" id="KW-0418">Kinase</keyword>
<accession>A0A2P2LB93</accession>
<dbReference type="GO" id="GO:0016301">
    <property type="term" value="F:kinase activity"/>
    <property type="evidence" value="ECO:0007669"/>
    <property type="project" value="UniProtKB-KW"/>
</dbReference>
<dbReference type="EMBL" id="GGEC01034748">
    <property type="protein sequence ID" value="MBX15232.1"/>
    <property type="molecule type" value="Transcribed_RNA"/>
</dbReference>
<reference evidence="2" key="1">
    <citation type="submission" date="2018-02" db="EMBL/GenBank/DDBJ databases">
        <title>Rhizophora mucronata_Transcriptome.</title>
        <authorList>
            <person name="Meera S.P."/>
            <person name="Sreeshan A."/>
            <person name="Augustine A."/>
        </authorList>
    </citation>
    <scope>NUCLEOTIDE SEQUENCE</scope>
    <source>
        <tissue evidence="2">Leaf</tissue>
    </source>
</reference>